<feature type="transmembrane region" description="Helical" evidence="6">
    <location>
        <begin position="332"/>
        <end position="358"/>
    </location>
</feature>
<evidence type="ECO:0000256" key="1">
    <source>
        <dbReference type="ARBA" id="ARBA00004651"/>
    </source>
</evidence>
<feature type="transmembrane region" description="Helical" evidence="6">
    <location>
        <begin position="378"/>
        <end position="402"/>
    </location>
</feature>
<feature type="transmembrane region" description="Helical" evidence="6">
    <location>
        <begin position="714"/>
        <end position="736"/>
    </location>
</feature>
<feature type="transmembrane region" description="Helical" evidence="6">
    <location>
        <begin position="756"/>
        <end position="779"/>
    </location>
</feature>
<dbReference type="EMBL" id="QTJV01000002">
    <property type="protein sequence ID" value="RFM35165.1"/>
    <property type="molecule type" value="Genomic_DNA"/>
</dbReference>
<dbReference type="InterPro" id="IPR025857">
    <property type="entry name" value="MacB_PCD"/>
</dbReference>
<name>A0A3E1P4Q5_9BACT</name>
<feature type="domain" description="ABC3 transporter permease C-terminal" evidence="7">
    <location>
        <begin position="673"/>
        <end position="786"/>
    </location>
</feature>
<feature type="domain" description="MacB-like periplasmic core" evidence="8">
    <location>
        <begin position="20"/>
        <end position="247"/>
    </location>
</feature>
<keyword evidence="5 6" id="KW-0472">Membrane</keyword>
<feature type="transmembrane region" description="Helical" evidence="6">
    <location>
        <begin position="284"/>
        <end position="305"/>
    </location>
</feature>
<evidence type="ECO:0000256" key="6">
    <source>
        <dbReference type="SAM" id="Phobius"/>
    </source>
</evidence>
<dbReference type="PANTHER" id="PTHR30572:SF18">
    <property type="entry name" value="ABC-TYPE MACROLIDE FAMILY EXPORT SYSTEM PERMEASE COMPONENT 2"/>
    <property type="match status" value="1"/>
</dbReference>
<dbReference type="GO" id="GO:0022857">
    <property type="term" value="F:transmembrane transporter activity"/>
    <property type="evidence" value="ECO:0007669"/>
    <property type="project" value="TreeGrafter"/>
</dbReference>
<dbReference type="Pfam" id="PF02687">
    <property type="entry name" value="FtsX"/>
    <property type="match status" value="2"/>
</dbReference>
<organism evidence="9 10">
    <name type="scientific">Chitinophaga silvisoli</name>
    <dbReference type="NCBI Taxonomy" id="2291814"/>
    <lineage>
        <taxon>Bacteria</taxon>
        <taxon>Pseudomonadati</taxon>
        <taxon>Bacteroidota</taxon>
        <taxon>Chitinophagia</taxon>
        <taxon>Chitinophagales</taxon>
        <taxon>Chitinophagaceae</taxon>
        <taxon>Chitinophaga</taxon>
    </lineage>
</organism>
<proteinExistence type="predicted"/>
<keyword evidence="10" id="KW-1185">Reference proteome</keyword>
<protein>
    <submittedName>
        <fullName evidence="9">ABC transporter permease</fullName>
    </submittedName>
</protein>
<evidence type="ECO:0000259" key="7">
    <source>
        <dbReference type="Pfam" id="PF02687"/>
    </source>
</evidence>
<evidence type="ECO:0000313" key="9">
    <source>
        <dbReference type="EMBL" id="RFM35165.1"/>
    </source>
</evidence>
<evidence type="ECO:0000256" key="3">
    <source>
        <dbReference type="ARBA" id="ARBA00022692"/>
    </source>
</evidence>
<feature type="transmembrane region" description="Helical" evidence="6">
    <location>
        <begin position="670"/>
        <end position="693"/>
    </location>
</feature>
<gene>
    <name evidence="9" type="ORF">DXN04_07160</name>
</gene>
<feature type="domain" description="ABC3 transporter permease C-terminal" evidence="7">
    <location>
        <begin position="291"/>
        <end position="404"/>
    </location>
</feature>
<keyword evidence="2" id="KW-1003">Cell membrane</keyword>
<dbReference type="InterPro" id="IPR003838">
    <property type="entry name" value="ABC3_permease_C"/>
</dbReference>
<evidence type="ECO:0000256" key="4">
    <source>
        <dbReference type="ARBA" id="ARBA00022989"/>
    </source>
</evidence>
<keyword evidence="4 6" id="KW-1133">Transmembrane helix</keyword>
<dbReference type="GO" id="GO:0005886">
    <property type="term" value="C:plasma membrane"/>
    <property type="evidence" value="ECO:0007669"/>
    <property type="project" value="UniProtKB-SubCell"/>
</dbReference>
<reference evidence="9 10" key="1">
    <citation type="submission" date="2018-08" db="EMBL/GenBank/DDBJ databases">
        <title>Chitinophaga sp. K20C18050901, a novel bacterium isolated from forest soil.</title>
        <authorList>
            <person name="Wang C."/>
        </authorList>
    </citation>
    <scope>NUCLEOTIDE SEQUENCE [LARGE SCALE GENOMIC DNA]</scope>
    <source>
        <strain evidence="9 10">K20C18050901</strain>
    </source>
</reference>
<dbReference type="InterPro" id="IPR050250">
    <property type="entry name" value="Macrolide_Exporter_MacB"/>
</dbReference>
<sequence>MFKNHLLLALRQLRKNRGYSFINIFGLATGMAIALIIGIWAFDELSIDQDIPNGDRVVEIMQNQWPKGRNDENTPPTYVGTTVSAALNPWLQKGEYQDIFAQTAMTLWEGQHLLVTDNKSITRTGTSAEFTFPLIFGYRFLSGTAQSMRDPNTALISRSTAIALYGTENAVGKTFKYENRRHFTVGGVYANQPSNSSLRDCDFFISMANEETSWVRNADNFEDHNCRIFARLADNVTAEQATARIKNICSPFVKFAYENYKVLPFQSLYLHYDDSNSIGEGRIVYVRMLTIIGGFILLLACINFMNLATARSEKRAKEVGIRKTVGSPRSHLIAQFLGESVLLAFLSFVIAIVLAAFTLPWFNQLAGKAMSFPWTNPLFWGLSLLCTLLTGMLAGSYPAFYLSSFRPVTVLKGAFKVGKGAANPRKILAVTQFTISLTLIIGTIVVFRQIQFAKSQPLGYDQAGLITVPDNTNELDTHYEALRQGLLNTGVVANIANSSANLNGFYQNNLLEWEGMSEEAKNLTFRDISVNADFGPTIGWRIINGRDFSRALPTDSMAAIVNETGARILGFKDPIGKTVKHWGKSYTIIGVAKNMISNNPYYPVQPAIFMGQGGHSVFLIRIKPGTSVHAAVAAMEPVFKQFNPASPFIYSFVDEEFQKKFNTEARIGNLATVFSGLAILISCLGLFGLASFVAEQRTKEIGVRKVLGARVTGLWALLSFDFIKLVAVSMLIAMPFSYYCMDQWLQSYVLHTSLSAWIFVVAGVGLLLITITTVSYQAVRAALMNPVKSLRSE</sequence>
<evidence type="ECO:0000256" key="5">
    <source>
        <dbReference type="ARBA" id="ARBA00023136"/>
    </source>
</evidence>
<evidence type="ECO:0000313" key="10">
    <source>
        <dbReference type="Proteomes" id="UP000261174"/>
    </source>
</evidence>
<dbReference type="PANTHER" id="PTHR30572">
    <property type="entry name" value="MEMBRANE COMPONENT OF TRANSPORTER-RELATED"/>
    <property type="match status" value="1"/>
</dbReference>
<dbReference type="Proteomes" id="UP000261174">
    <property type="component" value="Unassembled WGS sequence"/>
</dbReference>
<feature type="transmembrane region" description="Helical" evidence="6">
    <location>
        <begin position="21"/>
        <end position="42"/>
    </location>
</feature>
<dbReference type="RefSeq" id="WP_116852647.1">
    <property type="nucleotide sequence ID" value="NZ_QTJV01000002.1"/>
</dbReference>
<evidence type="ECO:0000259" key="8">
    <source>
        <dbReference type="Pfam" id="PF12704"/>
    </source>
</evidence>
<dbReference type="AlphaFoldDB" id="A0A3E1P4Q5"/>
<feature type="domain" description="MacB-like periplasmic core" evidence="8">
    <location>
        <begin position="434"/>
        <end position="637"/>
    </location>
</feature>
<keyword evidence="3 6" id="KW-0812">Transmembrane</keyword>
<accession>A0A3E1P4Q5</accession>
<dbReference type="OrthoDB" id="1451596at2"/>
<evidence type="ECO:0000256" key="2">
    <source>
        <dbReference type="ARBA" id="ARBA00022475"/>
    </source>
</evidence>
<comment type="caution">
    <text evidence="9">The sequence shown here is derived from an EMBL/GenBank/DDBJ whole genome shotgun (WGS) entry which is preliminary data.</text>
</comment>
<feature type="transmembrane region" description="Helical" evidence="6">
    <location>
        <begin position="427"/>
        <end position="447"/>
    </location>
</feature>
<dbReference type="Pfam" id="PF12704">
    <property type="entry name" value="MacB_PCD"/>
    <property type="match status" value="2"/>
</dbReference>
<comment type="subcellular location">
    <subcellularLocation>
        <location evidence="1">Cell membrane</location>
        <topology evidence="1">Multi-pass membrane protein</topology>
    </subcellularLocation>
</comment>